<dbReference type="Proteomes" id="UP000002640">
    <property type="component" value="Unassembled WGS sequence"/>
</dbReference>
<organism evidence="3 4">
    <name type="scientific">Phytophthora sojae (strain P6497)</name>
    <name type="common">Soybean stem and root rot agent</name>
    <name type="synonym">Phytophthora megasperma f. sp. glycines</name>
    <dbReference type="NCBI Taxonomy" id="1094619"/>
    <lineage>
        <taxon>Eukaryota</taxon>
        <taxon>Sar</taxon>
        <taxon>Stramenopiles</taxon>
        <taxon>Oomycota</taxon>
        <taxon>Peronosporomycetes</taxon>
        <taxon>Peronosporales</taxon>
        <taxon>Peronosporaceae</taxon>
        <taxon>Phytophthora</taxon>
    </lineage>
</organism>
<name>G5A1R2_PHYSP</name>
<keyword evidence="1" id="KW-0472">Membrane</keyword>
<dbReference type="InParanoid" id="G5A1R2"/>
<dbReference type="OMA" id="ANTIHYS"/>
<gene>
    <name evidence="3" type="ORF">PHYSODRAFT_548630</name>
</gene>
<evidence type="ECO:0000313" key="3">
    <source>
        <dbReference type="EMBL" id="EGZ10860.1"/>
    </source>
</evidence>
<feature type="chain" id="PRO_5003472640" evidence="2">
    <location>
        <begin position="20"/>
        <end position="699"/>
    </location>
</feature>
<protein>
    <submittedName>
        <fullName evidence="3">Uncharacterized protein</fullName>
    </submittedName>
</protein>
<feature type="signal peptide" evidence="2">
    <location>
        <begin position="1"/>
        <end position="19"/>
    </location>
</feature>
<keyword evidence="2" id="KW-0732">Signal</keyword>
<evidence type="ECO:0000256" key="2">
    <source>
        <dbReference type="SAM" id="SignalP"/>
    </source>
</evidence>
<accession>G5A1R2</accession>
<keyword evidence="4" id="KW-1185">Reference proteome</keyword>
<dbReference type="GeneID" id="20662662"/>
<dbReference type="KEGG" id="psoj:PHYSODRAFT_548630"/>
<keyword evidence="1" id="KW-0812">Transmembrane</keyword>
<evidence type="ECO:0000313" key="4">
    <source>
        <dbReference type="Proteomes" id="UP000002640"/>
    </source>
</evidence>
<feature type="transmembrane region" description="Helical" evidence="1">
    <location>
        <begin position="660"/>
        <end position="677"/>
    </location>
</feature>
<dbReference type="AlphaFoldDB" id="G5A1R2"/>
<evidence type="ECO:0000256" key="1">
    <source>
        <dbReference type="SAM" id="Phobius"/>
    </source>
</evidence>
<dbReference type="RefSeq" id="XP_009533605.1">
    <property type="nucleotide sequence ID" value="XM_009535310.1"/>
</dbReference>
<reference evidence="3 4" key="1">
    <citation type="journal article" date="2006" name="Science">
        <title>Phytophthora genome sequences uncover evolutionary origins and mechanisms of pathogenesis.</title>
        <authorList>
            <person name="Tyler B.M."/>
            <person name="Tripathy S."/>
            <person name="Zhang X."/>
            <person name="Dehal P."/>
            <person name="Jiang R.H."/>
            <person name="Aerts A."/>
            <person name="Arredondo F.D."/>
            <person name="Baxter L."/>
            <person name="Bensasson D."/>
            <person name="Beynon J.L."/>
            <person name="Chapman J."/>
            <person name="Damasceno C.M."/>
            <person name="Dorrance A.E."/>
            <person name="Dou D."/>
            <person name="Dickerman A.W."/>
            <person name="Dubchak I.L."/>
            <person name="Garbelotto M."/>
            <person name="Gijzen M."/>
            <person name="Gordon S.G."/>
            <person name="Govers F."/>
            <person name="Grunwald N.J."/>
            <person name="Huang W."/>
            <person name="Ivors K.L."/>
            <person name="Jones R.W."/>
            <person name="Kamoun S."/>
            <person name="Krampis K."/>
            <person name="Lamour K.H."/>
            <person name="Lee M.K."/>
            <person name="McDonald W.H."/>
            <person name="Medina M."/>
            <person name="Meijer H.J."/>
            <person name="Nordberg E.K."/>
            <person name="Maclean D.J."/>
            <person name="Ospina-Giraldo M.D."/>
            <person name="Morris P.F."/>
            <person name="Phuntumart V."/>
            <person name="Putnam N.H."/>
            <person name="Rash S."/>
            <person name="Rose J.K."/>
            <person name="Sakihama Y."/>
            <person name="Salamov A.A."/>
            <person name="Savidor A."/>
            <person name="Scheuring C.F."/>
            <person name="Smith B.M."/>
            <person name="Sobral B.W."/>
            <person name="Terry A."/>
            <person name="Torto-Alalibo T.A."/>
            <person name="Win J."/>
            <person name="Xu Z."/>
            <person name="Zhang H."/>
            <person name="Grigoriev I.V."/>
            <person name="Rokhsar D.S."/>
            <person name="Boore J.L."/>
        </authorList>
    </citation>
    <scope>NUCLEOTIDE SEQUENCE [LARGE SCALE GENOMIC DNA]</scope>
    <source>
        <strain evidence="3 4">P6497</strain>
    </source>
</reference>
<sequence>MRIAAVLAVAAAYGVFVDALSQDVPGHPMLRDLASADENQSHLVPALYLMADAGNTCTSWGTDLACTFEEPTNSLKLGGSGCQHVPIPTDNYVSDKRKNKFDGALTDPYTGEPSIEVTATKQGTSDKKSTGRQTWKDYKANALAIQQGAIQFTTPGLYDTSITASDYGASATCPGCIAILDKFRPLFGVECPFPAGSSLSTSLTGASLSEFAQADALFDTVTAGYENNAESEGPPAGTTCGSSSAQWSVCSLDRTITVTAADVAKISVALSQTAKDNSETVITSLGSPTGADKETDIYRTIPCTEFASATNTDPACVYNQKLSKLLATTTDFADYFPTDHNGVDATDVVFWRYKRSGDDWAVWDPTADSALSFTLPETSVSIEAWTAVGQVGATFDFKVKLYLHTSLVCDNFAGLWTAVSGAEKPGRTFCNVPGSDFSVMKFKYATTDIFPVDALKSKVTGTATSVVCTMAVKETGAGATQPVTILDSTDAAIDKDFSIELVHDPNTAPSTTVDVTCTFTRTAHTNGEDDDAVMLADTEPYTKDCSDAFTLIDCDEPELLPGVAEADVCADKCAGNSAPGLGEACGGNIVTATDAATSLLERINPNDQTCCADCSAIRCQAAGGSSTAKACLPDGAIPMQPLLAQLAAAEEKVFASETTTALLGASAMVAVVALIVVKRRADAAAREREAEDAYYPLLE</sequence>
<dbReference type="EMBL" id="JH159158">
    <property type="protein sequence ID" value="EGZ10860.1"/>
    <property type="molecule type" value="Genomic_DNA"/>
</dbReference>
<dbReference type="STRING" id="1094619.G5A1R2"/>
<keyword evidence="1" id="KW-1133">Transmembrane helix</keyword>
<proteinExistence type="predicted"/>